<dbReference type="CDD" id="cd01139">
    <property type="entry name" value="TroA_f"/>
    <property type="match status" value="1"/>
</dbReference>
<evidence type="ECO:0000259" key="1">
    <source>
        <dbReference type="PROSITE" id="PS50983"/>
    </source>
</evidence>
<dbReference type="STRING" id="1563157.AQS70_02015"/>
<accession>A0A0N8VSK1</accession>
<evidence type="ECO:0000313" key="3">
    <source>
        <dbReference type="Proteomes" id="UP000050342"/>
    </source>
</evidence>
<reference evidence="2 3" key="1">
    <citation type="submission" date="2015-10" db="EMBL/GenBank/DDBJ databases">
        <title>Pseudomonas helleri sp. nov. and Pseudomonas weihenstephanensis sp. nov., isolated from raw cows milk.</title>
        <authorList>
            <person name="Von Neubeck M."/>
            <person name="Huptas C."/>
            <person name="Wenning M."/>
            <person name="Scherer S."/>
        </authorList>
    </citation>
    <scope>NUCLEOTIDE SEQUENCE [LARGE SCALE GENOMIC DNA]</scope>
    <source>
        <strain evidence="2 3">BSTT44</strain>
    </source>
</reference>
<dbReference type="Pfam" id="PF01497">
    <property type="entry name" value="Peripla_BP_2"/>
    <property type="match status" value="1"/>
</dbReference>
<dbReference type="PANTHER" id="PTHR30535:SF34">
    <property type="entry name" value="MOLYBDATE-BINDING PROTEIN MOLA"/>
    <property type="match status" value="1"/>
</dbReference>
<dbReference type="OrthoDB" id="9775594at2"/>
<name>A0A0N8VSK1_9PSED</name>
<dbReference type="Gene3D" id="3.40.50.1980">
    <property type="entry name" value="Nitrogenase molybdenum iron protein domain"/>
    <property type="match status" value="2"/>
</dbReference>
<protein>
    <submittedName>
        <fullName evidence="2">Iron ABC transporter substrate-binding protein</fullName>
    </submittedName>
</protein>
<dbReference type="InterPro" id="IPR050902">
    <property type="entry name" value="ABC_Transporter_SBP"/>
</dbReference>
<sequence length="381" mass="41480">MSLSLIGRFIVSKTLSRIGSLLIVLIVGGFGMVSSAWAKEVTDVLGRVVEVPDHVQRVVLGEGRLISTLAILDRDQPFKRVVGWQNDLHKLDPNTYAAYVKKFPEVKDIPLIGQASEQSVSAEQILALKPDLAVFSISGHGPTEHSPVADILEKAGIAVLFVDFRVNPVKGTHDSMTALGKALGRETQAQDFLRFYQEHVDHITDTLGVIDDNQRPSVFLELLAGVWANPGHTTGKGGMGELIKLVGGRNIAAGVVPGALGDVSVEYALKADPDIYIITGNQKPGVVLGAGVDQATAQDTLKHVLTRPEFAQLRAVREGNVHGLWHDFYNSPYNILAIEAMAKWIHPEKFTSLDPQHTLQVINQQFLGTPLAGQYWVSEQK</sequence>
<feature type="domain" description="Fe/B12 periplasmic-binding" evidence="1">
    <location>
        <begin position="57"/>
        <end position="353"/>
    </location>
</feature>
<keyword evidence="3" id="KW-1185">Reference proteome</keyword>
<dbReference type="PROSITE" id="PS50983">
    <property type="entry name" value="FE_B12_PBP"/>
    <property type="match status" value="1"/>
</dbReference>
<dbReference type="SUPFAM" id="SSF53807">
    <property type="entry name" value="Helical backbone' metal receptor"/>
    <property type="match status" value="1"/>
</dbReference>
<dbReference type="InterPro" id="IPR002491">
    <property type="entry name" value="ABC_transptr_periplasmic_BD"/>
</dbReference>
<dbReference type="PANTHER" id="PTHR30535">
    <property type="entry name" value="VITAMIN B12-BINDING PROTEIN"/>
    <property type="match status" value="1"/>
</dbReference>
<evidence type="ECO:0000313" key="2">
    <source>
        <dbReference type="EMBL" id="KQB53548.1"/>
    </source>
</evidence>
<dbReference type="Proteomes" id="UP000050342">
    <property type="component" value="Unassembled WGS sequence"/>
</dbReference>
<gene>
    <name evidence="2" type="ORF">AQS70_02015</name>
</gene>
<dbReference type="RefSeq" id="WP_055102959.1">
    <property type="nucleotide sequence ID" value="NZ_LLWH01000165.1"/>
</dbReference>
<comment type="caution">
    <text evidence="2">The sequence shown here is derived from an EMBL/GenBank/DDBJ whole genome shotgun (WGS) entry which is preliminary data.</text>
</comment>
<proteinExistence type="predicted"/>
<dbReference type="AlphaFoldDB" id="A0A0N8VSK1"/>
<dbReference type="EMBL" id="LLWH01000165">
    <property type="protein sequence ID" value="KQB53548.1"/>
    <property type="molecule type" value="Genomic_DNA"/>
</dbReference>
<organism evidence="2 3">
    <name type="scientific">Pseudomonas endophytica</name>
    <dbReference type="NCBI Taxonomy" id="1563157"/>
    <lineage>
        <taxon>Bacteria</taxon>
        <taxon>Pseudomonadati</taxon>
        <taxon>Pseudomonadota</taxon>
        <taxon>Gammaproteobacteria</taxon>
        <taxon>Pseudomonadales</taxon>
        <taxon>Pseudomonadaceae</taxon>
        <taxon>Pseudomonas</taxon>
    </lineage>
</organism>